<dbReference type="RefSeq" id="WP_061438483.1">
    <property type="nucleotide sequence ID" value="NZ_KQ968743.1"/>
</dbReference>
<dbReference type="Proteomes" id="UP000070319">
    <property type="component" value="Unassembled WGS sequence"/>
</dbReference>
<comment type="caution">
    <text evidence="1">The sequence shown here is derived from an EMBL/GenBank/DDBJ whole genome shotgun (WGS) entry which is preliminary data.</text>
</comment>
<gene>
    <name evidence="1" type="ORF">HMPREF2531_05618</name>
</gene>
<protein>
    <recommendedName>
        <fullName evidence="3">SusD/RagB family nutrient-binding outer membrane lipoprotein</fullName>
    </recommendedName>
</protein>
<dbReference type="InterPro" id="IPR041662">
    <property type="entry name" value="SusD-like_2"/>
</dbReference>
<proteinExistence type="predicted"/>
<dbReference type="EMBL" id="LTDF01000180">
    <property type="protein sequence ID" value="KXT40279.1"/>
    <property type="molecule type" value="Genomic_DNA"/>
</dbReference>
<reference evidence="1 2" key="1">
    <citation type="submission" date="2016-02" db="EMBL/GenBank/DDBJ databases">
        <authorList>
            <person name="Wen L."/>
            <person name="He K."/>
            <person name="Yang H."/>
        </authorList>
    </citation>
    <scope>NUCLEOTIDE SEQUENCE [LARGE SCALE GENOMIC DNA]</scope>
    <source>
        <strain evidence="1 2">KLE1704</strain>
    </source>
</reference>
<dbReference type="AlphaFoldDB" id="A0A139KM71"/>
<dbReference type="Pfam" id="PF12771">
    <property type="entry name" value="SusD-like_2"/>
    <property type="match status" value="1"/>
</dbReference>
<organism evidence="1">
    <name type="scientific">Bacteroides intestinalis</name>
    <dbReference type="NCBI Taxonomy" id="329854"/>
    <lineage>
        <taxon>Bacteria</taxon>
        <taxon>Pseudomonadati</taxon>
        <taxon>Bacteroidota</taxon>
        <taxon>Bacteroidia</taxon>
        <taxon>Bacteroidales</taxon>
        <taxon>Bacteroidaceae</taxon>
        <taxon>Bacteroides</taxon>
    </lineage>
</organism>
<evidence type="ECO:0000313" key="1">
    <source>
        <dbReference type="EMBL" id="KXT40279.1"/>
    </source>
</evidence>
<dbReference type="InterPro" id="IPR011990">
    <property type="entry name" value="TPR-like_helical_dom_sf"/>
</dbReference>
<sequence>MKNIILSTILIMGILSGCNLDINDDPNYPQNNDVTADLIFPAIQAEIAATVGGELYNNAGFFAQYYDQMPEAQQYDVIAEARFTESSDIMNYSYRTLFAGALADIREVLARSTNPADRFATTVLKAFAYQVLVDNLDRIPYTEALQGNDNTNPAWDGGEDVYRGILAEIDAAEDELPTASAMESQDLMLDGNMTQWVGFANALRLRMYLRFIDAGVESNLFTERAIALVQANQFFSDDIALNVFSNETGRRNPWYETNAVGLTANHCAAYPIVRYMDSTNDPRIAYGITPARATGTYVGQMPGGKNGTRNALGTSNWMNANVSSINYSVGVTKPVYFFTQAELQFLIAEVNLRFMNDDAAARSAYERGVSVDFALRGMSGQENTVIGEGSPCSWEEVATMEEKLHLIYLQKWVALFYMDHMEAWSEIRRTDVPALSSQAAADILADNGANYTPGELIEPWTNGLESGGLVKRVHYPLSARQYNSNTPASVPASTPVWWDVK</sequence>
<dbReference type="Gene3D" id="1.25.40.390">
    <property type="match status" value="1"/>
</dbReference>
<dbReference type="PATRIC" id="fig|329854.7.peg.5686"/>
<accession>A0A139KM71</accession>
<dbReference type="PROSITE" id="PS51257">
    <property type="entry name" value="PROKAR_LIPOPROTEIN"/>
    <property type="match status" value="1"/>
</dbReference>
<evidence type="ECO:0000313" key="2">
    <source>
        <dbReference type="Proteomes" id="UP000070319"/>
    </source>
</evidence>
<name>A0A139KM71_9BACE</name>
<dbReference type="SUPFAM" id="SSF48452">
    <property type="entry name" value="TPR-like"/>
    <property type="match status" value="1"/>
</dbReference>
<evidence type="ECO:0008006" key="3">
    <source>
        <dbReference type="Google" id="ProtNLM"/>
    </source>
</evidence>